<protein>
    <recommendedName>
        <fullName evidence="4">Lysyl-tRNA synthetase</fullName>
    </recommendedName>
</protein>
<evidence type="ECO:0000313" key="2">
    <source>
        <dbReference type="EMBL" id="GAA4718974.1"/>
    </source>
</evidence>
<evidence type="ECO:0008006" key="4">
    <source>
        <dbReference type="Google" id="ProtNLM"/>
    </source>
</evidence>
<dbReference type="RefSeq" id="WP_172148864.1">
    <property type="nucleotide sequence ID" value="NZ_BAABID010000004.1"/>
</dbReference>
<keyword evidence="1" id="KW-1133">Transmembrane helix</keyword>
<reference evidence="3" key="1">
    <citation type="journal article" date="2019" name="Int. J. Syst. Evol. Microbiol.">
        <title>The Global Catalogue of Microorganisms (GCM) 10K type strain sequencing project: providing services to taxonomists for standard genome sequencing and annotation.</title>
        <authorList>
            <consortium name="The Broad Institute Genomics Platform"/>
            <consortium name="The Broad Institute Genome Sequencing Center for Infectious Disease"/>
            <person name="Wu L."/>
            <person name="Ma J."/>
        </authorList>
    </citation>
    <scope>NUCLEOTIDE SEQUENCE [LARGE SCALE GENOMIC DNA]</scope>
    <source>
        <strain evidence="3">JCM 18063</strain>
    </source>
</reference>
<keyword evidence="3" id="KW-1185">Reference proteome</keyword>
<comment type="caution">
    <text evidence="2">The sequence shown here is derived from an EMBL/GenBank/DDBJ whole genome shotgun (WGS) entry which is preliminary data.</text>
</comment>
<evidence type="ECO:0000313" key="3">
    <source>
        <dbReference type="Proteomes" id="UP001500956"/>
    </source>
</evidence>
<dbReference type="Proteomes" id="UP001500956">
    <property type="component" value="Unassembled WGS sequence"/>
</dbReference>
<feature type="transmembrane region" description="Helical" evidence="1">
    <location>
        <begin position="6"/>
        <end position="25"/>
    </location>
</feature>
<sequence length="56" mass="6316">MDTFWAVIAGLVPSIGVGLLFWFAMRKIIRADRNERAATELHEAQARDRVNGSRSD</sequence>
<accession>A0ABP8Y2Z8</accession>
<name>A0ABP8Y2Z8_9MICO</name>
<dbReference type="EMBL" id="BAABID010000004">
    <property type="protein sequence ID" value="GAA4718974.1"/>
    <property type="molecule type" value="Genomic_DNA"/>
</dbReference>
<evidence type="ECO:0000256" key="1">
    <source>
        <dbReference type="SAM" id="Phobius"/>
    </source>
</evidence>
<organism evidence="2 3">
    <name type="scientific">Isoptericola chiayiensis</name>
    <dbReference type="NCBI Taxonomy" id="579446"/>
    <lineage>
        <taxon>Bacteria</taxon>
        <taxon>Bacillati</taxon>
        <taxon>Actinomycetota</taxon>
        <taxon>Actinomycetes</taxon>
        <taxon>Micrococcales</taxon>
        <taxon>Promicromonosporaceae</taxon>
        <taxon>Isoptericola</taxon>
    </lineage>
</organism>
<keyword evidence="1" id="KW-0812">Transmembrane</keyword>
<gene>
    <name evidence="2" type="ORF">GCM10023216_04350</name>
</gene>
<keyword evidence="1" id="KW-0472">Membrane</keyword>
<proteinExistence type="predicted"/>